<comment type="caution">
    <text evidence="2">The sequence shown here is derived from an EMBL/GenBank/DDBJ whole genome shotgun (WGS) entry which is preliminary data.</text>
</comment>
<keyword evidence="1" id="KW-0812">Transmembrane</keyword>
<keyword evidence="3" id="KW-1185">Reference proteome</keyword>
<evidence type="ECO:0000313" key="3">
    <source>
        <dbReference type="Proteomes" id="UP001439008"/>
    </source>
</evidence>
<evidence type="ECO:0000256" key="1">
    <source>
        <dbReference type="SAM" id="Phobius"/>
    </source>
</evidence>
<dbReference type="EMBL" id="JBDODL010002633">
    <property type="protein sequence ID" value="MES1922349.1"/>
    <property type="molecule type" value="Genomic_DNA"/>
</dbReference>
<organism evidence="2 3">
    <name type="scientific">Bonamia ostreae</name>
    <dbReference type="NCBI Taxonomy" id="126728"/>
    <lineage>
        <taxon>Eukaryota</taxon>
        <taxon>Sar</taxon>
        <taxon>Rhizaria</taxon>
        <taxon>Endomyxa</taxon>
        <taxon>Ascetosporea</taxon>
        <taxon>Haplosporida</taxon>
        <taxon>Bonamia</taxon>
    </lineage>
</organism>
<reference evidence="2 3" key="1">
    <citation type="journal article" date="2024" name="BMC Biol.">
        <title>Comparative genomics of Ascetosporea gives new insight into the evolutionary basis for animal parasitism in Rhizaria.</title>
        <authorList>
            <person name="Hiltunen Thoren M."/>
            <person name="Onut-Brannstrom I."/>
            <person name="Alfjorden A."/>
            <person name="Peckova H."/>
            <person name="Swords F."/>
            <person name="Hooper C."/>
            <person name="Holzer A.S."/>
            <person name="Bass D."/>
            <person name="Burki F."/>
        </authorList>
    </citation>
    <scope>NUCLEOTIDE SEQUENCE [LARGE SCALE GENOMIC DNA]</scope>
    <source>
        <strain evidence="2">20-A016</strain>
    </source>
</reference>
<proteinExistence type="predicted"/>
<feature type="non-terminal residue" evidence="2">
    <location>
        <position position="130"/>
    </location>
</feature>
<gene>
    <name evidence="2" type="ORF">MHBO_003857</name>
</gene>
<evidence type="ECO:0000313" key="2">
    <source>
        <dbReference type="EMBL" id="MES1922349.1"/>
    </source>
</evidence>
<accession>A0ABV2AS91</accession>
<keyword evidence="1" id="KW-0472">Membrane</keyword>
<feature type="non-terminal residue" evidence="2">
    <location>
        <position position="1"/>
    </location>
</feature>
<keyword evidence="1" id="KW-1133">Transmembrane helix</keyword>
<name>A0ABV2AS91_9EUKA</name>
<feature type="transmembrane region" description="Helical" evidence="1">
    <location>
        <begin position="108"/>
        <end position="127"/>
    </location>
</feature>
<sequence>DINVVEDVDDVIFEVSDDIVPVKVVRDVVAVSDEGVVITADECVDGAVLGVVVDGAVVVDGVLSDDVVSIDAVIAAEFVECGIVKAIDGVGPVAVVDRVVEDVIGADAVVVLSIIVLVLVVVDTVVVNES</sequence>
<protein>
    <submittedName>
        <fullName evidence="2">Uncharacterized protein</fullName>
    </submittedName>
</protein>
<dbReference type="Proteomes" id="UP001439008">
    <property type="component" value="Unassembled WGS sequence"/>
</dbReference>